<dbReference type="PATRIC" id="fig|467210.3.peg.325"/>
<protein>
    <submittedName>
        <fullName evidence="1">Uncharacterized protein</fullName>
    </submittedName>
</protein>
<name>A0A133ZZL2_9FIRM</name>
<evidence type="ECO:0000313" key="1">
    <source>
        <dbReference type="EMBL" id="KXB60879.1"/>
    </source>
</evidence>
<sequence length="90" mass="10491">MIIKDENLSDGIFILVLYITVKKWYVNKRWLYHPLFFILLHSGSRPSYMILNSPYTCAQFHIVAAHFFIASNLAKYKALRRAVSLGKTLL</sequence>
<dbReference type="Proteomes" id="UP000070394">
    <property type="component" value="Unassembled WGS sequence"/>
</dbReference>
<gene>
    <name evidence="1" type="ORF">HMPREF1866_00330</name>
</gene>
<keyword evidence="2" id="KW-1185">Reference proteome</keyword>
<evidence type="ECO:0000313" key="2">
    <source>
        <dbReference type="Proteomes" id="UP000070394"/>
    </source>
</evidence>
<accession>A0A133ZZL2</accession>
<comment type="caution">
    <text evidence="1">The sequence shown here is derived from an EMBL/GenBank/DDBJ whole genome shotgun (WGS) entry which is preliminary data.</text>
</comment>
<dbReference type="RefSeq" id="WP_060930312.1">
    <property type="nucleotide sequence ID" value="NZ_KQ959775.1"/>
</dbReference>
<dbReference type="EMBL" id="LSDA01000010">
    <property type="protein sequence ID" value="KXB60879.1"/>
    <property type="molecule type" value="Genomic_DNA"/>
</dbReference>
<organism evidence="1 2">
    <name type="scientific">Lachnoanaerobaculum saburreum</name>
    <dbReference type="NCBI Taxonomy" id="467210"/>
    <lineage>
        <taxon>Bacteria</taxon>
        <taxon>Bacillati</taxon>
        <taxon>Bacillota</taxon>
        <taxon>Clostridia</taxon>
        <taxon>Lachnospirales</taxon>
        <taxon>Lachnospiraceae</taxon>
        <taxon>Lachnoanaerobaculum</taxon>
    </lineage>
</organism>
<dbReference type="AlphaFoldDB" id="A0A133ZZL2"/>
<reference evidence="2" key="1">
    <citation type="submission" date="2016-01" db="EMBL/GenBank/DDBJ databases">
        <authorList>
            <person name="Mitreva M."/>
            <person name="Pepin K.H."/>
            <person name="Mihindukulasuriya K.A."/>
            <person name="Fulton R."/>
            <person name="Fronick C."/>
            <person name="O'Laughlin M."/>
            <person name="Miner T."/>
            <person name="Herter B."/>
            <person name="Rosa B.A."/>
            <person name="Cordes M."/>
            <person name="Tomlinson C."/>
            <person name="Wollam A."/>
            <person name="Palsikar V.B."/>
            <person name="Mardis E.R."/>
            <person name="Wilson R.K."/>
        </authorList>
    </citation>
    <scope>NUCLEOTIDE SEQUENCE [LARGE SCALE GENOMIC DNA]</scope>
    <source>
        <strain evidence="2">DNF00896</strain>
    </source>
</reference>
<proteinExistence type="predicted"/>